<sequence length="199" mass="22900">MVKHTPALNEEQITAFLKEAVETVKTEEDPDVLNAYRKIFRKNVPFTLRSYIAAYLIKEFEGSAFPRSKPYSRRPNPRFGDRSRGYFSDRPPVERPMLEPSESVSIFMSVGRSRRVFPRDIITLLIQNADISRERIGDIRILDNYSFVQVMNEDADKIIEKLNDFPYRGKNLSVSYSRKPEAEGIITETVIEATGSDAE</sequence>
<dbReference type="CDD" id="cd12252">
    <property type="entry name" value="RRM_DbpA"/>
    <property type="match status" value="1"/>
</dbReference>
<dbReference type="Gene3D" id="3.30.70.330">
    <property type="match status" value="1"/>
</dbReference>
<dbReference type="GO" id="GO:0003676">
    <property type="term" value="F:nucleic acid binding"/>
    <property type="evidence" value="ECO:0007669"/>
    <property type="project" value="InterPro"/>
</dbReference>
<organism evidence="3 4">
    <name type="scientific">Treponema vincentii</name>
    <dbReference type="NCBI Taxonomy" id="69710"/>
    <lineage>
        <taxon>Bacteria</taxon>
        <taxon>Pseudomonadati</taxon>
        <taxon>Spirochaetota</taxon>
        <taxon>Spirochaetia</taxon>
        <taxon>Spirochaetales</taxon>
        <taxon>Treponemataceae</taxon>
        <taxon>Treponema</taxon>
    </lineage>
</organism>
<evidence type="ECO:0000256" key="1">
    <source>
        <dbReference type="SAM" id="MobiDB-lite"/>
    </source>
</evidence>
<proteinExistence type="predicted"/>
<dbReference type="InterPro" id="IPR005580">
    <property type="entry name" value="DbpA/CsdA_RNA-bd_dom"/>
</dbReference>
<reference evidence="3 4" key="1">
    <citation type="submission" date="2020-01" db="EMBL/GenBank/DDBJ databases">
        <title>Complete genome sequence of a human oral phylogroup 1 Treponema sp. strain ATCC 700766, originally isolated from periodontitis dental plaque.</title>
        <authorList>
            <person name="Chan Y."/>
            <person name="Huo Y.-B."/>
            <person name="Yu X.-L."/>
            <person name="Zeng H."/>
            <person name="Leung W.-K."/>
            <person name="Watt R.M."/>
        </authorList>
    </citation>
    <scope>NUCLEOTIDE SEQUENCE [LARGE SCALE GENOMIC DNA]</scope>
    <source>
        <strain evidence="3 4">OMZ 804</strain>
    </source>
</reference>
<dbReference type="EMBL" id="CP048020">
    <property type="protein sequence ID" value="QHX43200.1"/>
    <property type="molecule type" value="Genomic_DNA"/>
</dbReference>
<dbReference type="RefSeq" id="WP_162663530.1">
    <property type="nucleotide sequence ID" value="NZ_CP048020.1"/>
</dbReference>
<evidence type="ECO:0000259" key="2">
    <source>
        <dbReference type="Pfam" id="PF03880"/>
    </source>
</evidence>
<dbReference type="SUPFAM" id="SSF54928">
    <property type="entry name" value="RNA-binding domain, RBD"/>
    <property type="match status" value="1"/>
</dbReference>
<feature type="domain" description="DEAD box helicase DbpA/CsdA RNA-binding" evidence="2">
    <location>
        <begin position="106"/>
        <end position="175"/>
    </location>
</feature>
<evidence type="ECO:0000313" key="3">
    <source>
        <dbReference type="EMBL" id="QHX43200.1"/>
    </source>
</evidence>
<accession>A0A6P1Y1Q0</accession>
<name>A0A6P1Y1Q0_9SPIR</name>
<dbReference type="Pfam" id="PF03880">
    <property type="entry name" value="DbpA"/>
    <property type="match status" value="1"/>
</dbReference>
<feature type="region of interest" description="Disordered" evidence="1">
    <location>
        <begin position="67"/>
        <end position="94"/>
    </location>
</feature>
<dbReference type="InterPro" id="IPR035979">
    <property type="entry name" value="RBD_domain_sf"/>
</dbReference>
<dbReference type="Proteomes" id="UP000464374">
    <property type="component" value="Chromosome"/>
</dbReference>
<dbReference type="KEGG" id="trz:GWP43_06815"/>
<dbReference type="AlphaFoldDB" id="A0A6P1Y1Q0"/>
<protein>
    <submittedName>
        <fullName evidence="3">RNA-binding protein</fullName>
    </submittedName>
</protein>
<dbReference type="InterPro" id="IPR012677">
    <property type="entry name" value="Nucleotide-bd_a/b_plait_sf"/>
</dbReference>
<evidence type="ECO:0000313" key="4">
    <source>
        <dbReference type="Proteomes" id="UP000464374"/>
    </source>
</evidence>
<gene>
    <name evidence="3" type="ORF">GWP43_06815</name>
</gene>